<dbReference type="InterPro" id="IPR002071">
    <property type="entry name" value="Thermonucl_AS"/>
</dbReference>
<keyword evidence="2" id="KW-0255">Endonuclease</keyword>
<reference evidence="5 6" key="1">
    <citation type="submission" date="2018-01" db="EMBL/GenBank/DDBJ databases">
        <title>The draft genome sequence of Halioglobus lutimaris HF004.</title>
        <authorList>
            <person name="Du Z.-J."/>
            <person name="Shi M.-J."/>
        </authorList>
    </citation>
    <scope>NUCLEOTIDE SEQUENCE [LARGE SCALE GENOMIC DNA]</scope>
    <source>
        <strain evidence="5 6">HF004</strain>
    </source>
</reference>
<organism evidence="5 6">
    <name type="scientific">Pseudohalioglobus lutimaris</name>
    <dbReference type="NCBI Taxonomy" id="1737061"/>
    <lineage>
        <taxon>Bacteria</taxon>
        <taxon>Pseudomonadati</taxon>
        <taxon>Pseudomonadota</taxon>
        <taxon>Gammaproteobacteria</taxon>
        <taxon>Cellvibrionales</taxon>
        <taxon>Halieaceae</taxon>
        <taxon>Pseudohalioglobus</taxon>
    </lineage>
</organism>
<dbReference type="PANTHER" id="PTHR12302:SF3">
    <property type="entry name" value="SERINE_THREONINE-PROTEIN KINASE 31"/>
    <property type="match status" value="1"/>
</dbReference>
<evidence type="ECO:0000313" key="6">
    <source>
        <dbReference type="Proteomes" id="UP000235005"/>
    </source>
</evidence>
<dbReference type="PROSITE" id="PS01284">
    <property type="entry name" value="TNASE_2"/>
    <property type="match status" value="1"/>
</dbReference>
<dbReference type="Gene3D" id="2.40.50.90">
    <property type="match status" value="1"/>
</dbReference>
<keyword evidence="6" id="KW-1185">Reference proteome</keyword>
<evidence type="ECO:0000256" key="1">
    <source>
        <dbReference type="ARBA" id="ARBA00022722"/>
    </source>
</evidence>
<feature type="domain" description="TNase-like" evidence="4">
    <location>
        <begin position="21"/>
        <end position="142"/>
    </location>
</feature>
<dbReference type="AlphaFoldDB" id="A0A2N5X279"/>
<dbReference type="GO" id="GO:0016787">
    <property type="term" value="F:hydrolase activity"/>
    <property type="evidence" value="ECO:0007669"/>
    <property type="project" value="UniProtKB-KW"/>
</dbReference>
<dbReference type="OrthoDB" id="6867997at2"/>
<proteinExistence type="predicted"/>
<dbReference type="PROSITE" id="PS01123">
    <property type="entry name" value="TNASE_1"/>
    <property type="match status" value="1"/>
</dbReference>
<comment type="caution">
    <text evidence="5">The sequence shown here is derived from an EMBL/GenBank/DDBJ whole genome shotgun (WGS) entry which is preliminary data.</text>
</comment>
<dbReference type="Pfam" id="PF00565">
    <property type="entry name" value="SNase"/>
    <property type="match status" value="1"/>
</dbReference>
<dbReference type="RefSeq" id="WP_101518093.1">
    <property type="nucleotide sequence ID" value="NZ_PKUS01000012.1"/>
</dbReference>
<dbReference type="SMART" id="SM00318">
    <property type="entry name" value="SNc"/>
    <property type="match status" value="1"/>
</dbReference>
<sequence length="156" mass="17741">MTFLVGALLLIALIIWLDNASIKPVELLSVSDGDTLRVSLEGKTYKVRLYGIDTPESDQPFGGAAKQALQDLVANKALSIKERDEDRYGRLVAIVYADGESVNLQLVEGGYAWWYRDYATFNMPLAFAEFSARLDDRGLWQEENPTPPWEWRRNQR</sequence>
<dbReference type="EMBL" id="PKUS01000012">
    <property type="protein sequence ID" value="PLW68578.1"/>
    <property type="molecule type" value="Genomic_DNA"/>
</dbReference>
<gene>
    <name evidence="5" type="ORF">C0039_11175</name>
</gene>
<dbReference type="SUPFAM" id="SSF50199">
    <property type="entry name" value="Staphylococcal nuclease"/>
    <property type="match status" value="1"/>
</dbReference>
<dbReference type="InterPro" id="IPR035437">
    <property type="entry name" value="SNase_OB-fold_sf"/>
</dbReference>
<dbReference type="PROSITE" id="PS50830">
    <property type="entry name" value="TNASE_3"/>
    <property type="match status" value="1"/>
</dbReference>
<dbReference type="GO" id="GO:0004519">
    <property type="term" value="F:endonuclease activity"/>
    <property type="evidence" value="ECO:0007669"/>
    <property type="project" value="UniProtKB-KW"/>
</dbReference>
<accession>A0A2N5X279</accession>
<evidence type="ECO:0000256" key="3">
    <source>
        <dbReference type="ARBA" id="ARBA00022801"/>
    </source>
</evidence>
<evidence type="ECO:0000256" key="2">
    <source>
        <dbReference type="ARBA" id="ARBA00022759"/>
    </source>
</evidence>
<dbReference type="GO" id="GO:0003676">
    <property type="term" value="F:nucleic acid binding"/>
    <property type="evidence" value="ECO:0007669"/>
    <property type="project" value="InterPro"/>
</dbReference>
<name>A0A2N5X279_9GAMM</name>
<keyword evidence="3" id="KW-0378">Hydrolase</keyword>
<dbReference type="InterPro" id="IPR016071">
    <property type="entry name" value="Staphylococal_nuclease_OB-fold"/>
</dbReference>
<protein>
    <submittedName>
        <fullName evidence="5">Nuclease</fullName>
    </submittedName>
</protein>
<keyword evidence="1" id="KW-0540">Nuclease</keyword>
<dbReference type="PANTHER" id="PTHR12302">
    <property type="entry name" value="EBNA2 BINDING PROTEIN P100"/>
    <property type="match status" value="1"/>
</dbReference>
<evidence type="ECO:0000313" key="5">
    <source>
        <dbReference type="EMBL" id="PLW68578.1"/>
    </source>
</evidence>
<evidence type="ECO:0000259" key="4">
    <source>
        <dbReference type="PROSITE" id="PS50830"/>
    </source>
</evidence>
<dbReference type="Proteomes" id="UP000235005">
    <property type="component" value="Unassembled WGS sequence"/>
</dbReference>